<dbReference type="PANTHER" id="PTHR33048">
    <property type="entry name" value="PTH11-LIKE INTEGRAL MEMBRANE PROTEIN (AFU_ORTHOLOGUE AFUA_5G11245)"/>
    <property type="match status" value="1"/>
</dbReference>
<reference evidence="9 10" key="1">
    <citation type="submission" date="2017-12" db="EMBL/GenBank/DDBJ databases">
        <title>Comparative genomics of Botrytis spp.</title>
        <authorList>
            <person name="Valero-Jimenez C.A."/>
            <person name="Tapia P."/>
            <person name="Veloso J."/>
            <person name="Silva-Moreno E."/>
            <person name="Staats M."/>
            <person name="Valdes J.H."/>
            <person name="Van Kan J.A.L."/>
        </authorList>
    </citation>
    <scope>NUCLEOTIDE SEQUENCE [LARGE SCALE GENOMIC DNA]</scope>
    <source>
        <strain evidence="9 10">Bp0003</strain>
    </source>
</reference>
<keyword evidence="2 7" id="KW-0812">Transmembrane</keyword>
<protein>
    <recommendedName>
        <fullName evidence="8">Rhodopsin domain-containing protein</fullName>
    </recommendedName>
</protein>
<evidence type="ECO:0000259" key="8">
    <source>
        <dbReference type="Pfam" id="PF20684"/>
    </source>
</evidence>
<evidence type="ECO:0000256" key="4">
    <source>
        <dbReference type="ARBA" id="ARBA00023136"/>
    </source>
</evidence>
<evidence type="ECO:0000256" key="5">
    <source>
        <dbReference type="ARBA" id="ARBA00038359"/>
    </source>
</evidence>
<dbReference type="InterPro" id="IPR049326">
    <property type="entry name" value="Rhodopsin_dom_fungi"/>
</dbReference>
<dbReference type="Pfam" id="PF20684">
    <property type="entry name" value="Fung_rhodopsin"/>
    <property type="match status" value="2"/>
</dbReference>
<evidence type="ECO:0000313" key="9">
    <source>
        <dbReference type="EMBL" id="TGO22269.1"/>
    </source>
</evidence>
<evidence type="ECO:0000256" key="7">
    <source>
        <dbReference type="SAM" id="Phobius"/>
    </source>
</evidence>
<evidence type="ECO:0000256" key="1">
    <source>
        <dbReference type="ARBA" id="ARBA00004141"/>
    </source>
</evidence>
<evidence type="ECO:0000313" key="10">
    <source>
        <dbReference type="Proteomes" id="UP000297910"/>
    </source>
</evidence>
<feature type="region of interest" description="Disordered" evidence="6">
    <location>
        <begin position="331"/>
        <end position="352"/>
    </location>
</feature>
<feature type="transmembrane region" description="Helical" evidence="7">
    <location>
        <begin position="233"/>
        <end position="260"/>
    </location>
</feature>
<dbReference type="AlphaFoldDB" id="A0A4Z1FG50"/>
<feature type="transmembrane region" description="Helical" evidence="7">
    <location>
        <begin position="132"/>
        <end position="157"/>
    </location>
</feature>
<feature type="transmembrane region" description="Helical" evidence="7">
    <location>
        <begin position="272"/>
        <end position="293"/>
    </location>
</feature>
<comment type="similarity">
    <text evidence="5">Belongs to the SAT4 family.</text>
</comment>
<organism evidence="9 10">
    <name type="scientific">Botrytis paeoniae</name>
    <dbReference type="NCBI Taxonomy" id="278948"/>
    <lineage>
        <taxon>Eukaryota</taxon>
        <taxon>Fungi</taxon>
        <taxon>Dikarya</taxon>
        <taxon>Ascomycota</taxon>
        <taxon>Pezizomycotina</taxon>
        <taxon>Leotiomycetes</taxon>
        <taxon>Helotiales</taxon>
        <taxon>Sclerotiniaceae</taxon>
        <taxon>Botrytis</taxon>
    </lineage>
</organism>
<evidence type="ECO:0000256" key="6">
    <source>
        <dbReference type="SAM" id="MobiDB-lite"/>
    </source>
</evidence>
<feature type="transmembrane region" description="Helical" evidence="7">
    <location>
        <begin position="100"/>
        <end position="120"/>
    </location>
</feature>
<comment type="subcellular location">
    <subcellularLocation>
        <location evidence="1">Membrane</location>
        <topology evidence="1">Multi-pass membrane protein</topology>
    </subcellularLocation>
</comment>
<proteinExistence type="inferred from homology"/>
<dbReference type="Proteomes" id="UP000297910">
    <property type="component" value="Unassembled WGS sequence"/>
</dbReference>
<comment type="caution">
    <text evidence="9">The sequence shown here is derived from an EMBL/GenBank/DDBJ whole genome shotgun (WGS) entry which is preliminary data.</text>
</comment>
<sequence>MTYSNPAAIIAISVLFPILGLVAVSLRFYTRVNARIRLGIDDWLTVPALAIECILSGLLIWGATTKALGDHLPAPDVPGPDGYLFSDSDRQVRLLKIQYFFDWIGAFEFGLLKLSILFFYRRIFYTGTRTTFDIINIAFIVFVIVWMLAMGIGAIFLCKTDPRSAWGPVVVIASKCSAQLPFLEGYAISDFIMDVFIWTLPIPKVKEALMIYIWQKLICVQIWGLHMTVRRKLAVIAVFLIKSSTLAASAARMAIYIVYIVNAFSQSDGETLVTYLLFWTMIECGLGVIVVCLPTLRSLYGKVSPGSILSGIKSALAMRSLESHGISEPGIQRLDSLDQSGKSSSSRSNLRGKNEGTLETYIVAAHDLEQQGPLSKHEIRIRDEVEQY</sequence>
<name>A0A4Z1FG50_9HELO</name>
<keyword evidence="4 7" id="KW-0472">Membrane</keyword>
<gene>
    <name evidence="9" type="ORF">BPAE_0175g00130</name>
</gene>
<dbReference type="InterPro" id="IPR052337">
    <property type="entry name" value="SAT4-like"/>
</dbReference>
<keyword evidence="10" id="KW-1185">Reference proteome</keyword>
<feature type="transmembrane region" description="Helical" evidence="7">
    <location>
        <begin position="6"/>
        <end position="30"/>
    </location>
</feature>
<keyword evidence="3 7" id="KW-1133">Transmembrane helix</keyword>
<evidence type="ECO:0000256" key="2">
    <source>
        <dbReference type="ARBA" id="ARBA00022692"/>
    </source>
</evidence>
<dbReference type="EMBL" id="PQXI01000175">
    <property type="protein sequence ID" value="TGO22269.1"/>
    <property type="molecule type" value="Genomic_DNA"/>
</dbReference>
<feature type="domain" description="Rhodopsin" evidence="8">
    <location>
        <begin position="26"/>
        <end position="207"/>
    </location>
</feature>
<dbReference type="PANTHER" id="PTHR33048:SF157">
    <property type="entry name" value="INTEGRAL MEMBRANE PROTEIN"/>
    <property type="match status" value="1"/>
</dbReference>
<feature type="compositionally biased region" description="Low complexity" evidence="6">
    <location>
        <begin position="337"/>
        <end position="351"/>
    </location>
</feature>
<dbReference type="GO" id="GO:0016020">
    <property type="term" value="C:membrane"/>
    <property type="evidence" value="ECO:0007669"/>
    <property type="project" value="UniProtKB-SubCell"/>
</dbReference>
<feature type="transmembrane region" description="Helical" evidence="7">
    <location>
        <begin position="42"/>
        <end position="63"/>
    </location>
</feature>
<accession>A0A4Z1FG50</accession>
<evidence type="ECO:0000256" key="3">
    <source>
        <dbReference type="ARBA" id="ARBA00022989"/>
    </source>
</evidence>
<feature type="domain" description="Rhodopsin" evidence="8">
    <location>
        <begin position="220"/>
        <end position="300"/>
    </location>
</feature>